<proteinExistence type="predicted"/>
<sequence>MRDLLMSHVHTEDAKLLSFSDISELKSFLNENYLNRQQPLFTFLSGSIAEGLSTPKSDYDVYAVYDECEEAEVLLTDFERPIEVTSIKLSKLISIFEFVHTGKDLANISPYELLLCHRVHSGISLTGQSAFQALKNLLDAQTFRERLSELCFLYAERSLKVCAGNLLVDDHDSALLNAQHAVRQTFNRLLAVFGATSLLEKWQLAYAEKYLGRQHPAYKEFIQLMSVVPYENEVKSNVYIERAFRFQQVVGDYVQFEDKWGDFDWDARFMRKSAKTSSMILCKSALSRVIEMEGKFYMVVSSTPLLEIPTTAANLWAMIDNQSSIIKLQKKAEEVLNLNLESFYEYLEAFSSVDVLAVNNFKFEHFKVLP</sequence>
<dbReference type="InterPro" id="IPR043519">
    <property type="entry name" value="NT_sf"/>
</dbReference>
<dbReference type="AlphaFoldDB" id="A0AB74AAU2"/>
<protein>
    <submittedName>
        <fullName evidence="1">Segment 4/17</fullName>
    </submittedName>
</protein>
<accession>A0AB74AAU2</accession>
<dbReference type="Proteomes" id="UP000267978">
    <property type="component" value="Unassembled WGS sequence"/>
</dbReference>
<name>A0AB74AAU2_PSESX</name>
<evidence type="ECO:0000313" key="2">
    <source>
        <dbReference type="Proteomes" id="UP000267978"/>
    </source>
</evidence>
<evidence type="ECO:0000313" key="1">
    <source>
        <dbReference type="EMBL" id="RML28201.1"/>
    </source>
</evidence>
<comment type="caution">
    <text evidence="1">The sequence shown here is derived from an EMBL/GenBank/DDBJ whole genome shotgun (WGS) entry which is preliminary data.</text>
</comment>
<dbReference type="SUPFAM" id="SSF81301">
    <property type="entry name" value="Nucleotidyltransferase"/>
    <property type="match status" value="1"/>
</dbReference>
<organism evidence="1 2">
    <name type="scientific">Pseudomonas syringae pv. lapsa</name>
    <dbReference type="NCBI Taxonomy" id="199201"/>
    <lineage>
        <taxon>Bacteria</taxon>
        <taxon>Pseudomonadati</taxon>
        <taxon>Pseudomonadota</taxon>
        <taxon>Gammaproteobacteria</taxon>
        <taxon>Pseudomonadales</taxon>
        <taxon>Pseudomonadaceae</taxon>
        <taxon>Pseudomonas</taxon>
        <taxon>Pseudomonas syringae</taxon>
    </lineage>
</organism>
<dbReference type="EMBL" id="RBNO01000026">
    <property type="protein sequence ID" value="RML28201.1"/>
    <property type="molecule type" value="Genomic_DNA"/>
</dbReference>
<reference evidence="1 2" key="1">
    <citation type="submission" date="2018-08" db="EMBL/GenBank/DDBJ databases">
        <title>Recombination of ecologically and evolutionarily significant loci maintains genetic cohesion in the Pseudomonas syringae species complex.</title>
        <authorList>
            <person name="Dillon M."/>
            <person name="Thakur S."/>
            <person name="Almeida R.N.D."/>
            <person name="Weir B.S."/>
            <person name="Guttman D.S."/>
        </authorList>
    </citation>
    <scope>NUCLEOTIDE SEQUENCE [LARGE SCALE GENOMIC DNA]</scope>
    <source>
        <strain evidence="1 2">ICMP 3946</strain>
    </source>
</reference>
<gene>
    <name evidence="1" type="ORF">ALQ98_04112</name>
</gene>